<gene>
    <name evidence="1" type="ORF">CGLO_15860</name>
</gene>
<name>T0JXT6_COLGC</name>
<dbReference type="AlphaFoldDB" id="T0JXT6"/>
<dbReference type="HOGENOM" id="CLU_222052_0_0_1"/>
<organism evidence="1 2">
    <name type="scientific">Colletotrichum gloeosporioides (strain Cg-14)</name>
    <name type="common">Anthracnose fungus</name>
    <name type="synonym">Glomerella cingulata</name>
    <dbReference type="NCBI Taxonomy" id="1237896"/>
    <lineage>
        <taxon>Eukaryota</taxon>
        <taxon>Fungi</taxon>
        <taxon>Dikarya</taxon>
        <taxon>Ascomycota</taxon>
        <taxon>Pezizomycotina</taxon>
        <taxon>Sordariomycetes</taxon>
        <taxon>Hypocreomycetidae</taxon>
        <taxon>Glomerellales</taxon>
        <taxon>Glomerellaceae</taxon>
        <taxon>Colletotrichum</taxon>
        <taxon>Colletotrichum gloeosporioides species complex</taxon>
    </lineage>
</organism>
<evidence type="ECO:0000313" key="1">
    <source>
        <dbReference type="EMBL" id="EQB45288.1"/>
    </source>
</evidence>
<sequence length="17" mass="2025">MKFNYSDLDIFFASTLL</sequence>
<reference evidence="2" key="1">
    <citation type="journal article" date="2013" name="Mol. Plant Microbe Interact.">
        <title>Global aspects of pacC regulation of pathogenicity genes in Colletotrichum gloeosporioides as revealed by transcriptome analysis.</title>
        <authorList>
            <person name="Alkan N."/>
            <person name="Meng X."/>
            <person name="Friedlander G."/>
            <person name="Reuveni E."/>
            <person name="Sukno S."/>
            <person name="Sherman A."/>
            <person name="Thon M."/>
            <person name="Fluhr R."/>
            <person name="Prusky D."/>
        </authorList>
    </citation>
    <scope>NUCLEOTIDE SEQUENCE [LARGE SCALE GENOMIC DNA]</scope>
    <source>
        <strain evidence="2">Cg-14</strain>
    </source>
</reference>
<proteinExistence type="predicted"/>
<evidence type="ECO:0000313" key="2">
    <source>
        <dbReference type="Proteomes" id="UP000015530"/>
    </source>
</evidence>
<dbReference type="Proteomes" id="UP000015530">
    <property type="component" value="Unassembled WGS sequence"/>
</dbReference>
<protein>
    <submittedName>
        <fullName evidence="1">Uncharacterized protein</fullName>
    </submittedName>
</protein>
<dbReference type="EMBL" id="AMYD01003767">
    <property type="protein sequence ID" value="EQB45288.1"/>
    <property type="molecule type" value="Genomic_DNA"/>
</dbReference>
<accession>T0JXT6</accession>
<comment type="caution">
    <text evidence="1">The sequence shown here is derived from an EMBL/GenBank/DDBJ whole genome shotgun (WGS) entry which is preliminary data.</text>
</comment>